<dbReference type="Gene3D" id="3.40.50.12580">
    <property type="match status" value="1"/>
</dbReference>
<dbReference type="InterPro" id="IPR001173">
    <property type="entry name" value="Glyco_trans_2-like"/>
</dbReference>
<gene>
    <name evidence="2" type="ORF">J2125_000328</name>
</gene>
<dbReference type="InterPro" id="IPR029044">
    <property type="entry name" value="Nucleotide-diphossugar_trans"/>
</dbReference>
<dbReference type="Gene3D" id="3.40.50.150">
    <property type="entry name" value="Vaccinia Virus protein VP39"/>
    <property type="match status" value="1"/>
</dbReference>
<organism evidence="2 3">
    <name type="scientific">Winslowiella toletana</name>
    <dbReference type="NCBI Taxonomy" id="92490"/>
    <lineage>
        <taxon>Bacteria</taxon>
        <taxon>Pseudomonadati</taxon>
        <taxon>Pseudomonadota</taxon>
        <taxon>Gammaproteobacteria</taxon>
        <taxon>Enterobacterales</taxon>
        <taxon>Erwiniaceae</taxon>
        <taxon>Winslowiella</taxon>
    </lineage>
</organism>
<dbReference type="InterPro" id="IPR029063">
    <property type="entry name" value="SAM-dependent_MTases_sf"/>
</dbReference>
<dbReference type="PANTHER" id="PTHR43179:SF7">
    <property type="entry name" value="RHAMNOSYLTRANSFERASE WBBL"/>
    <property type="match status" value="1"/>
</dbReference>
<name>A0ABS4P3A4_9GAMM</name>
<dbReference type="SUPFAM" id="SSF53756">
    <property type="entry name" value="UDP-Glycosyltransferase/glycogen phosphorylase"/>
    <property type="match status" value="1"/>
</dbReference>
<protein>
    <submittedName>
        <fullName evidence="2">CDP-glycerol glycerophosphotransferase (TagB/SpsB family)/GT2 family glycosyltransferase</fullName>
    </submittedName>
</protein>
<feature type="domain" description="Glycosyltransferase 2-like" evidence="1">
    <location>
        <begin position="1059"/>
        <end position="1236"/>
    </location>
</feature>
<dbReference type="InterPro" id="IPR007554">
    <property type="entry name" value="Glycerophosphate_synth"/>
</dbReference>
<accession>A0ABS4P3A4</accession>
<dbReference type="Gene3D" id="3.40.50.2000">
    <property type="entry name" value="Glycogen Phosphorylase B"/>
    <property type="match status" value="1"/>
</dbReference>
<evidence type="ECO:0000313" key="2">
    <source>
        <dbReference type="EMBL" id="MBP2167136.1"/>
    </source>
</evidence>
<evidence type="ECO:0000259" key="1">
    <source>
        <dbReference type="Pfam" id="PF00535"/>
    </source>
</evidence>
<dbReference type="Proteomes" id="UP001195624">
    <property type="component" value="Unassembled WGS sequence"/>
</dbReference>
<evidence type="ECO:0000313" key="3">
    <source>
        <dbReference type="Proteomes" id="UP001195624"/>
    </source>
</evidence>
<dbReference type="SUPFAM" id="SSF53448">
    <property type="entry name" value="Nucleotide-diphospho-sugar transferases"/>
    <property type="match status" value="2"/>
</dbReference>
<proteinExistence type="predicted"/>
<reference evidence="2 3" key="1">
    <citation type="submission" date="2021-03" db="EMBL/GenBank/DDBJ databases">
        <authorList>
            <person name="D'Agostino P."/>
            <person name="Huntemann M."/>
            <person name="Clum A."/>
            <person name="Spunde A."/>
            <person name="Palaniappan K."/>
            <person name="Ritter S."/>
            <person name="Mikhailova N."/>
            <person name="Chen I.-M."/>
            <person name="Stamatis D."/>
            <person name="Reddy T."/>
            <person name="O'Malley R."/>
            <person name="Daum C."/>
            <person name="Shapiro N."/>
            <person name="Ivanova N."/>
            <person name="Kyrpides N."/>
            <person name="Woyke T."/>
        </authorList>
    </citation>
    <scope>NUCLEOTIDE SEQUENCE [LARGE SCALE GENOMIC DNA]</scope>
    <source>
        <strain evidence="2 3">WS4403</strain>
    </source>
</reference>
<dbReference type="InterPro" id="IPR043148">
    <property type="entry name" value="TagF_C"/>
</dbReference>
<keyword evidence="3" id="KW-1185">Reference proteome</keyword>
<dbReference type="SUPFAM" id="SSF53335">
    <property type="entry name" value="S-adenosyl-L-methionine-dependent methyltransferases"/>
    <property type="match status" value="1"/>
</dbReference>
<dbReference type="CDD" id="cd04186">
    <property type="entry name" value="GT_2_like_c"/>
    <property type="match status" value="1"/>
</dbReference>
<dbReference type="EMBL" id="JAGGMQ010000001">
    <property type="protein sequence ID" value="MBP2167136.1"/>
    <property type="molecule type" value="Genomic_DNA"/>
</dbReference>
<dbReference type="Pfam" id="PF00535">
    <property type="entry name" value="Glycos_transf_2"/>
    <property type="match status" value="1"/>
</dbReference>
<sequence length="1674" mass="188708">MIVSEKKINDANSGNEKCAMGMKKFDFSLLSVEKNNYIEFDGGYGDLALDAAACFNQVVVLDSRLPSINHISSQASHSSLDNITLHNQAILDYETEQKYDCVVFSDGLRGFSDDTVRLRVLLRATTFMNDNALLILAGRDDELETWQSFAGLMGFQYEGCQLISPAENAAIFRLTRPKAFDGVNHTLKVACHGSMPFHFRSLKPLAAMFSDSIVTLSIDEIMAYKPDVIAVADGWGAEYWRDYCDTYNVQLIGMRHGSVTRYGFAESQYNYADYLCGSPWDIEDTLQSSVLPRKGFLITGNSWVDQVFQIGKKEVDHNNLTILFAPTYNPEISAAVFFGERVVDLIRSVYPHARIIIKPHPAIVQHEHTFVIDKAIFANLMSKWREQCQQDPLVELVDNPEASIADSFARADILLADASSLIYEFMTLDRPVILYSAEKRVSHWEYNPNAPGNAWRDIGLEFNDDETFISHLRNVFQHHKQYCSKAQANRTAFLHGIFQDGRSTNRVATTIIDHPPLDVVIYGENTASSDKTLLAAQIDNWLAFSRITVISDDSKGDNIYKSLNDWQQTLEEKPYRHHAVLFIDADKGLIPTSAHQITRGLQELARGNFKRLVMRSADQPALVLMSAHDAVTFDPLKLNAADSHESRWRDDKFNATPLDGLVRKPGQPWFKVSDDAHLLLTPAIIGTTPKETSLKLNITAIPPEGYDQFPFSIKVVVNGNIVKEELIESTHERVLDIPFIANQEGLCDVRIISSASVRTPNDFIDNIAFFMQSAQLSLLEPVVHSSGMNEWLAARTPSAAQIRFIDEHEQLHPQLTSLNCLILVNNLQDNLHSTLNNLAKLNQQMGSLTLKPVIFNLTGETLPAVADHNIYTVDKTELAASINQWVLGNEHDWFVLLNAGERLTRNGTLVARLQLPMAQACAAVYSDAVLAEGDEINSLAFLPDFNLDLLLSMPGIMAQNWLFNRNTFIELGGFSQEWPDAMQFEYITRIIEQKGIAVIGHLDEPFVVRLPYTLNHCEQQKMILEKHLYNRGYENATVNAQYPGVWRLKYNVPSEPLVSIIIPTKDQLPVLITCIITLLEKTTYSNYEILIVDNNSESDETKQWLENIAQVDPDRLRVLPYPLPFNYSAINNMAVREARGEYLVLLNNDTAIIQPDWLENMLNHAQRPEVGIVGAKLLYPDGSIQHAGVVLGLRGPADHPFIGRSGDETGYLNRLIADQNYTAVTAACMMVRKEVYEAAGGLDEEQFRVSYNDVDFCLKVRELGFMTVWTPYAMLMHEGNLSQNKVDTATAEAKRKRFEDEQDEMYRKWLPLIAKDPSYNSNLTLSGEGFALSDDSKHTWRPVYWDPVPTVMAHMADLAGSGHYRIIHPFEAMENAGLVQGTLSAQLMSIPQFAQFKTDSIVFQRLMTPEDQQWLARISKFSHAFKVMELDDYLPALAQQRGGQSNISVEMLSSIQKSLSMVDRFVVATPMLAERFANAHTDIRIAETRLPVGEWGHLAPLRAQGRKPRIGWAGGVNDMLDLEIISDVVRALADKVEWVFVGMCPAHLRPYVYEFHVDMNVHNYPAKLASLNLDLALIPLADNLFNRCKSHVQLLEFGACGYPVIASDLECYRNNLPVTLVRNRSQAWKEAIETHLSDREASWRSGDALREAVLRDWMLTGEPLKKWAKIWLPD</sequence>
<reference evidence="3" key="2">
    <citation type="submission" date="2023-07" db="EMBL/GenBank/DDBJ databases">
        <title>Genome mining of underrepresented organisms for secondary metabolites.</title>
        <authorList>
            <person name="D'Agostino P.M."/>
        </authorList>
    </citation>
    <scope>NUCLEOTIDE SEQUENCE [LARGE SCALE GENOMIC DNA]</scope>
    <source>
        <strain evidence="3">WS4403</strain>
    </source>
</reference>
<dbReference type="Gene3D" id="3.90.550.10">
    <property type="entry name" value="Spore Coat Polysaccharide Biosynthesis Protein SpsA, Chain A"/>
    <property type="match status" value="1"/>
</dbReference>
<dbReference type="Pfam" id="PF04464">
    <property type="entry name" value="Glyphos_transf"/>
    <property type="match status" value="1"/>
</dbReference>
<comment type="caution">
    <text evidence="2">The sequence shown here is derived from an EMBL/GenBank/DDBJ whole genome shotgun (WGS) entry which is preliminary data.</text>
</comment>
<dbReference type="RefSeq" id="WP_017800047.1">
    <property type="nucleotide sequence ID" value="NZ_JAGGMQ010000001.1"/>
</dbReference>
<dbReference type="PANTHER" id="PTHR43179">
    <property type="entry name" value="RHAMNOSYLTRANSFERASE WBBL"/>
    <property type="match status" value="1"/>
</dbReference>